<evidence type="ECO:0000313" key="5">
    <source>
        <dbReference type="Proteomes" id="UP000694844"/>
    </source>
</evidence>
<dbReference type="GO" id="GO:0006644">
    <property type="term" value="P:phospholipid metabolic process"/>
    <property type="evidence" value="ECO:0007669"/>
    <property type="project" value="InterPro"/>
</dbReference>
<dbReference type="OrthoDB" id="6075074at2759"/>
<reference evidence="6 7" key="1">
    <citation type="submission" date="2025-04" db="UniProtKB">
        <authorList>
            <consortium name="RefSeq"/>
        </authorList>
    </citation>
    <scope>IDENTIFICATION</scope>
    <source>
        <tissue evidence="6 7">Whole sample</tissue>
    </source>
</reference>
<dbReference type="PROSITE" id="PS00118">
    <property type="entry name" value="PA2_HIS"/>
    <property type="match status" value="1"/>
</dbReference>
<evidence type="ECO:0000256" key="3">
    <source>
        <dbReference type="SAM" id="SignalP"/>
    </source>
</evidence>
<dbReference type="Proteomes" id="UP000694844">
    <property type="component" value="Chromosome 5"/>
</dbReference>
<gene>
    <name evidence="7" type="primary">LOC111133204</name>
    <name evidence="6" type="synonym">LOC111132954</name>
</gene>
<dbReference type="GO" id="GO:0050482">
    <property type="term" value="P:arachidonate secretion"/>
    <property type="evidence" value="ECO:0007669"/>
    <property type="project" value="InterPro"/>
</dbReference>
<keyword evidence="5" id="KW-1185">Reference proteome</keyword>
<dbReference type="GO" id="GO:0004623">
    <property type="term" value="F:phospholipase A2 activity"/>
    <property type="evidence" value="ECO:0007669"/>
    <property type="project" value="InterPro"/>
</dbReference>
<feature type="chain" id="PRO_5044666422" evidence="3">
    <location>
        <begin position="26"/>
        <end position="355"/>
    </location>
</feature>
<sequence>MKFKSGLVNLCVVLGFFCLIEDSNGRKWPNTRKNRNKNFVSVRCNHTKNERELRIAFKGVFMLETTAFLDSLYETKLHQITDGTKLIQTVSQNGVVKDCDYTLDNSTILQFVQDFANDTKIFYGREEGDVFSLYNTSSSRDSDSASAFVFFRRRKFLQQFRNLIKIRHDVKICHQIASNIKRSHHLPKERLLPVENGDSRFLPTEGGSAGRRRSKRSSLFASFLMYPGTKWCGRGQLATSFDELGEDNELDMCCRDHDFCNLIIEPFTRKFHYFNFRFHAVLHCKCDEEFRQCLQQSLSPHANFLGKIYFNIMGSKCFVLRETQVCKSYTWYGTCAEYKMDNVAHIKTQRYFTYL</sequence>
<dbReference type="Pfam" id="PF05826">
    <property type="entry name" value="Phospholip_A2_2"/>
    <property type="match status" value="1"/>
</dbReference>
<accession>A0A8B8EBU2</accession>
<dbReference type="SUPFAM" id="SSF48619">
    <property type="entry name" value="Phospholipase A2, PLA2"/>
    <property type="match status" value="1"/>
</dbReference>
<dbReference type="GeneID" id="111133204"/>
<dbReference type="RefSeq" id="XP_022337048.1">
    <property type="nucleotide sequence ID" value="XM_022481340.1"/>
</dbReference>
<dbReference type="InterPro" id="IPR033113">
    <property type="entry name" value="PLA2_histidine"/>
</dbReference>
<evidence type="ECO:0000259" key="4">
    <source>
        <dbReference type="Pfam" id="PF05826"/>
    </source>
</evidence>
<dbReference type="GO" id="GO:0005576">
    <property type="term" value="C:extracellular region"/>
    <property type="evidence" value="ECO:0007669"/>
    <property type="project" value="UniProtKB-SubCell"/>
</dbReference>
<dbReference type="KEGG" id="cvn:111132954"/>
<evidence type="ECO:0000313" key="6">
    <source>
        <dbReference type="RefSeq" id="XP_022336623.1"/>
    </source>
</evidence>
<dbReference type="AlphaFoldDB" id="A0A8B8EBU2"/>
<name>A0A8B8EBU2_CRAVI</name>
<evidence type="ECO:0000313" key="7">
    <source>
        <dbReference type="RefSeq" id="XP_022337048.1"/>
    </source>
</evidence>
<feature type="domain" description="Phospholipase A2-like central" evidence="4">
    <location>
        <begin position="226"/>
        <end position="319"/>
    </location>
</feature>
<dbReference type="Gene3D" id="1.20.90.10">
    <property type="entry name" value="Phospholipase A2 domain"/>
    <property type="match status" value="1"/>
</dbReference>
<dbReference type="RefSeq" id="XP_022336623.1">
    <property type="nucleotide sequence ID" value="XM_022480915.1"/>
</dbReference>
<protein>
    <submittedName>
        <fullName evidence="6">Uncharacterized protein LOC111132954</fullName>
    </submittedName>
    <submittedName>
        <fullName evidence="7">Uncharacterized protein LOC111133204</fullName>
    </submittedName>
</protein>
<evidence type="ECO:0000256" key="2">
    <source>
        <dbReference type="ARBA" id="ARBA00022525"/>
    </source>
</evidence>
<dbReference type="PANTHER" id="PTHR12253">
    <property type="entry name" value="RH14732P"/>
    <property type="match status" value="1"/>
</dbReference>
<feature type="signal peptide" evidence="3">
    <location>
        <begin position="1"/>
        <end position="25"/>
    </location>
</feature>
<evidence type="ECO:0000256" key="1">
    <source>
        <dbReference type="ARBA" id="ARBA00004613"/>
    </source>
</evidence>
<organism evidence="5 7">
    <name type="scientific">Crassostrea virginica</name>
    <name type="common">Eastern oyster</name>
    <dbReference type="NCBI Taxonomy" id="6565"/>
    <lineage>
        <taxon>Eukaryota</taxon>
        <taxon>Metazoa</taxon>
        <taxon>Spiralia</taxon>
        <taxon>Lophotrochozoa</taxon>
        <taxon>Mollusca</taxon>
        <taxon>Bivalvia</taxon>
        <taxon>Autobranchia</taxon>
        <taxon>Pteriomorphia</taxon>
        <taxon>Ostreida</taxon>
        <taxon>Ostreoidea</taxon>
        <taxon>Ostreidae</taxon>
        <taxon>Crassostrea</taxon>
    </lineage>
</organism>
<keyword evidence="2" id="KW-0964">Secreted</keyword>
<proteinExistence type="predicted"/>
<keyword evidence="3" id="KW-0732">Signal</keyword>
<dbReference type="KEGG" id="cvn:111133204"/>
<dbReference type="InterPro" id="IPR036444">
    <property type="entry name" value="PLipase_A2_dom_sf"/>
</dbReference>
<dbReference type="InterPro" id="IPR016090">
    <property type="entry name" value="PLA2-like_dom"/>
</dbReference>
<comment type="subcellular location">
    <subcellularLocation>
        <location evidence="1">Secreted</location>
    </subcellularLocation>
</comment>